<dbReference type="CDD" id="cd01392">
    <property type="entry name" value="HTH_LacI"/>
    <property type="match status" value="1"/>
</dbReference>
<dbReference type="Pfam" id="PF00356">
    <property type="entry name" value="LacI"/>
    <property type="match status" value="1"/>
</dbReference>
<accession>A0ABU4F6F3</accession>
<reference evidence="7 8" key="1">
    <citation type="submission" date="2023-10" db="EMBL/GenBank/DDBJ databases">
        <title>Characterization of rhizosphere-enriched actinobacteria from wheat plants lab-grown on chernevaya soil.</title>
        <authorList>
            <person name="Tikhonova E.N."/>
            <person name="Konopkin A."/>
            <person name="Kravchenko I.K."/>
        </authorList>
    </citation>
    <scope>NUCLEOTIDE SEQUENCE [LARGE SCALE GENOMIC DNA]</scope>
    <source>
        <strain evidence="7 8">RR29</strain>
    </source>
</reference>
<evidence type="ECO:0000313" key="7">
    <source>
        <dbReference type="EMBL" id="MDV7216167.1"/>
    </source>
</evidence>
<dbReference type="InterPro" id="IPR046335">
    <property type="entry name" value="LacI/GalR-like_sensor"/>
</dbReference>
<gene>
    <name evidence="7" type="ORF">R5A26_09395</name>
</gene>
<organism evidence="7 8">
    <name type="scientific">Streptomyces prunicolor</name>
    <dbReference type="NCBI Taxonomy" id="67348"/>
    <lineage>
        <taxon>Bacteria</taxon>
        <taxon>Bacillati</taxon>
        <taxon>Actinomycetota</taxon>
        <taxon>Actinomycetes</taxon>
        <taxon>Kitasatosporales</taxon>
        <taxon>Streptomycetaceae</taxon>
        <taxon>Streptomyces</taxon>
    </lineage>
</organism>
<dbReference type="CDD" id="cd06267">
    <property type="entry name" value="PBP1_LacI_sugar_binding-like"/>
    <property type="match status" value="1"/>
</dbReference>
<dbReference type="InterPro" id="IPR028082">
    <property type="entry name" value="Peripla_BP_I"/>
</dbReference>
<evidence type="ECO:0000256" key="4">
    <source>
        <dbReference type="ARBA" id="ARBA00023163"/>
    </source>
</evidence>
<evidence type="ECO:0000259" key="5">
    <source>
        <dbReference type="PROSITE" id="PS50932"/>
    </source>
</evidence>
<dbReference type="Proteomes" id="UP001187346">
    <property type="component" value="Unassembled WGS sequence"/>
</dbReference>
<dbReference type="GO" id="GO:0003677">
    <property type="term" value="F:DNA binding"/>
    <property type="evidence" value="ECO:0007669"/>
    <property type="project" value="UniProtKB-KW"/>
</dbReference>
<keyword evidence="3 7" id="KW-0238">DNA-binding</keyword>
<evidence type="ECO:0000313" key="8">
    <source>
        <dbReference type="Proteomes" id="UP001187346"/>
    </source>
</evidence>
<evidence type="ECO:0000256" key="2">
    <source>
        <dbReference type="ARBA" id="ARBA00023015"/>
    </source>
</evidence>
<comment type="caution">
    <text evidence="7">The sequence shown here is derived from an EMBL/GenBank/DDBJ whole genome shotgun (WGS) entry which is preliminary data.</text>
</comment>
<evidence type="ECO:0000256" key="3">
    <source>
        <dbReference type="ARBA" id="ARBA00023125"/>
    </source>
</evidence>
<keyword evidence="8" id="KW-1185">Reference proteome</keyword>
<dbReference type="InterPro" id="IPR010982">
    <property type="entry name" value="Lambda_DNA-bd_dom_sf"/>
</dbReference>
<dbReference type="SMART" id="SM00354">
    <property type="entry name" value="HTH_LACI"/>
    <property type="match status" value="1"/>
</dbReference>
<dbReference type="PROSITE" id="PS50943">
    <property type="entry name" value="HTH_CROC1"/>
    <property type="match status" value="1"/>
</dbReference>
<dbReference type="InterPro" id="IPR000843">
    <property type="entry name" value="HTH_LacI"/>
</dbReference>
<dbReference type="SUPFAM" id="SSF47413">
    <property type="entry name" value="lambda repressor-like DNA-binding domains"/>
    <property type="match status" value="1"/>
</dbReference>
<dbReference type="PANTHER" id="PTHR30146">
    <property type="entry name" value="LACI-RELATED TRANSCRIPTIONAL REPRESSOR"/>
    <property type="match status" value="1"/>
</dbReference>
<dbReference type="Gene3D" id="1.10.260.40">
    <property type="entry name" value="lambda repressor-like DNA-binding domains"/>
    <property type="match status" value="1"/>
</dbReference>
<evidence type="ECO:0000259" key="6">
    <source>
        <dbReference type="PROSITE" id="PS50943"/>
    </source>
</evidence>
<feature type="domain" description="HTH cro/C1-type" evidence="6">
    <location>
        <begin position="4"/>
        <end position="33"/>
    </location>
</feature>
<dbReference type="SUPFAM" id="SSF53822">
    <property type="entry name" value="Periplasmic binding protein-like I"/>
    <property type="match status" value="1"/>
</dbReference>
<evidence type="ECO:0000256" key="1">
    <source>
        <dbReference type="ARBA" id="ARBA00022491"/>
    </source>
</evidence>
<dbReference type="InterPro" id="IPR001387">
    <property type="entry name" value="Cro/C1-type_HTH"/>
</dbReference>
<name>A0ABU4F6F3_9ACTN</name>
<keyword evidence="2" id="KW-0805">Transcription regulation</keyword>
<dbReference type="PROSITE" id="PS50932">
    <property type="entry name" value="HTH_LACI_2"/>
    <property type="match status" value="1"/>
</dbReference>
<dbReference type="PANTHER" id="PTHR30146:SF148">
    <property type="entry name" value="HTH-TYPE TRANSCRIPTIONAL REPRESSOR PURR-RELATED"/>
    <property type="match status" value="1"/>
</dbReference>
<proteinExistence type="predicted"/>
<sequence length="345" mass="36847">MAVTLDQVAEAAGVSKSTASRVLSGSSRVSAQTKRAVQSAAERLGYRPNRIASGLRTRRSNLVGLVITNLVNASFHRITEVLQQRLDERGYQVLLCVTDSDPARERRYLDMLLDHRVDGLIIVGTGDNTATVRQVSAAGIPVVNLMRSPDSAPGDSVMAADRDGAELAVRHLLDLGHRSVAFIGGPAGVDSGRDRYAGFAAALATVGLEPDPALCARGPFTVPFGAEAAMRLMGADNPPTALYSANHEATFGVLGALVQLGVRVPEQLSLVCHEEAPWFPYWHPPITVVDNGARDLGELAAEQLLRRIDSRPDNGDPGEESVGRLIRVGSRLVVRDSTAAPRRPE</sequence>
<dbReference type="Gene3D" id="3.40.50.2300">
    <property type="match status" value="2"/>
</dbReference>
<protein>
    <submittedName>
        <fullName evidence="7">LacI family DNA-binding transcriptional regulator</fullName>
    </submittedName>
</protein>
<dbReference type="Pfam" id="PF13377">
    <property type="entry name" value="Peripla_BP_3"/>
    <property type="match status" value="1"/>
</dbReference>
<feature type="domain" description="HTH lacI-type" evidence="5">
    <location>
        <begin position="3"/>
        <end position="57"/>
    </location>
</feature>
<dbReference type="EMBL" id="JAWMAJ010000023">
    <property type="protein sequence ID" value="MDV7216167.1"/>
    <property type="molecule type" value="Genomic_DNA"/>
</dbReference>
<dbReference type="RefSeq" id="WP_266866907.1">
    <property type="nucleotide sequence ID" value="NZ_CP108676.1"/>
</dbReference>
<keyword evidence="4" id="KW-0804">Transcription</keyword>
<keyword evidence="1" id="KW-0678">Repressor</keyword>